<dbReference type="PROSITE" id="PS51273">
    <property type="entry name" value="GATASE_TYPE_1"/>
    <property type="match status" value="1"/>
</dbReference>
<sequence length="267" mass="30993">MPATRQIKIAILDLYNGIANQAINSFEQILEKYRTKHKLNLNWQIFKVREANELPDLNFDAYLSSGGPGNPFSGAEEWDKNYFKLIDGIEAYNNSNQKPKKHVLFICHSFQLLCRRYKLGEVLLRNIPSFGIVPVELLEDDDLLKNLSNPFYAVDSRSWQVVNPDMKVFEKIGAKILAIERERSDHLPRALMAIRLNDYFVATQFHPEMSPEIMGKRLLMDDNKQQVIDEFGEEGYQQMLEELNDADKLWLTFNTIMSNFLDRAILS</sequence>
<evidence type="ECO:0000313" key="3">
    <source>
        <dbReference type="Proteomes" id="UP001216139"/>
    </source>
</evidence>
<dbReference type="InterPro" id="IPR017926">
    <property type="entry name" value="GATASE"/>
</dbReference>
<proteinExistence type="predicted"/>
<reference evidence="2 3" key="1">
    <citation type="submission" date="2023-02" db="EMBL/GenBank/DDBJ databases">
        <title>Genome sequence of Mucilaginibacter jinjuensis strain KACC 16571.</title>
        <authorList>
            <person name="Kim S."/>
            <person name="Heo J."/>
            <person name="Kwon S.-W."/>
        </authorList>
    </citation>
    <scope>NUCLEOTIDE SEQUENCE [LARGE SCALE GENOMIC DNA]</scope>
    <source>
        <strain evidence="2 3">KACC 16571</strain>
    </source>
</reference>
<evidence type="ECO:0000259" key="1">
    <source>
        <dbReference type="Pfam" id="PF00117"/>
    </source>
</evidence>
<dbReference type="Gene3D" id="3.40.50.880">
    <property type="match status" value="1"/>
</dbReference>
<dbReference type="RefSeq" id="WP_273631062.1">
    <property type="nucleotide sequence ID" value="NZ_CP117167.1"/>
</dbReference>
<dbReference type="InterPro" id="IPR029062">
    <property type="entry name" value="Class_I_gatase-like"/>
</dbReference>
<feature type="domain" description="Glutamine amidotransferase" evidence="1">
    <location>
        <begin position="37"/>
        <end position="221"/>
    </location>
</feature>
<dbReference type="EMBL" id="CP117167">
    <property type="protein sequence ID" value="WCT12794.1"/>
    <property type="molecule type" value="Genomic_DNA"/>
</dbReference>
<name>A0ABY7T8I2_9SPHI</name>
<protein>
    <submittedName>
        <fullName evidence="2">GMP synthase</fullName>
    </submittedName>
</protein>
<dbReference type="Proteomes" id="UP001216139">
    <property type="component" value="Chromosome"/>
</dbReference>
<accession>A0ABY7T8I2</accession>
<evidence type="ECO:0000313" key="2">
    <source>
        <dbReference type="EMBL" id="WCT12794.1"/>
    </source>
</evidence>
<dbReference type="Pfam" id="PF00117">
    <property type="entry name" value="GATase"/>
    <property type="match status" value="1"/>
</dbReference>
<organism evidence="2 3">
    <name type="scientific">Mucilaginibacter jinjuensis</name>
    <dbReference type="NCBI Taxonomy" id="1176721"/>
    <lineage>
        <taxon>Bacteria</taxon>
        <taxon>Pseudomonadati</taxon>
        <taxon>Bacteroidota</taxon>
        <taxon>Sphingobacteriia</taxon>
        <taxon>Sphingobacteriales</taxon>
        <taxon>Sphingobacteriaceae</taxon>
        <taxon>Mucilaginibacter</taxon>
    </lineage>
</organism>
<keyword evidence="3" id="KW-1185">Reference proteome</keyword>
<dbReference type="SUPFAM" id="SSF52317">
    <property type="entry name" value="Class I glutamine amidotransferase-like"/>
    <property type="match status" value="1"/>
</dbReference>
<gene>
    <name evidence="2" type="ORF">PQO05_02455</name>
</gene>